<keyword evidence="9" id="KW-0812">Transmembrane</keyword>
<evidence type="ECO:0000313" key="11">
    <source>
        <dbReference type="EMBL" id="ENZ02425.1"/>
    </source>
</evidence>
<dbReference type="GO" id="GO:0004721">
    <property type="term" value="F:phosphoprotein phosphatase activity"/>
    <property type="evidence" value="ECO:0007669"/>
    <property type="project" value="TreeGrafter"/>
</dbReference>
<keyword evidence="6" id="KW-0418">Kinase</keyword>
<comment type="caution">
    <text evidence="11">The sequence shown here is derived from an EMBL/GenBank/DDBJ whole genome shotgun (WGS) entry which is preliminary data.</text>
</comment>
<dbReference type="InterPro" id="IPR005467">
    <property type="entry name" value="His_kinase_dom"/>
</dbReference>
<keyword evidence="9" id="KW-1133">Transmembrane helix</keyword>
<evidence type="ECO:0000256" key="8">
    <source>
        <dbReference type="SAM" id="Coils"/>
    </source>
</evidence>
<dbReference type="PANTHER" id="PTHR45453">
    <property type="entry name" value="PHOSPHATE REGULON SENSOR PROTEIN PHOR"/>
    <property type="match status" value="1"/>
</dbReference>
<dbReference type="InterPro" id="IPR004358">
    <property type="entry name" value="Sig_transdc_His_kin-like_C"/>
</dbReference>
<dbReference type="SUPFAM" id="SSF55874">
    <property type="entry name" value="ATPase domain of HSP90 chaperone/DNA topoisomerase II/histidine kinase"/>
    <property type="match status" value="1"/>
</dbReference>
<dbReference type="Pfam" id="PF00512">
    <property type="entry name" value="HisKA"/>
    <property type="match status" value="1"/>
</dbReference>
<dbReference type="Gene3D" id="3.30.565.10">
    <property type="entry name" value="Histidine kinase-like ATPase, C-terminal domain"/>
    <property type="match status" value="1"/>
</dbReference>
<dbReference type="HOGENOM" id="CLU_000445_89_3_9"/>
<dbReference type="SMART" id="SM00388">
    <property type="entry name" value="HisKA"/>
    <property type="match status" value="1"/>
</dbReference>
<gene>
    <name evidence="11" type="ORF">HMPREF1092_01660</name>
</gene>
<dbReference type="InterPro" id="IPR003594">
    <property type="entry name" value="HATPase_dom"/>
</dbReference>
<dbReference type="PATRIC" id="fig|999411.4.peg.1635"/>
<dbReference type="Pfam" id="PF02518">
    <property type="entry name" value="HATPase_c"/>
    <property type="match status" value="1"/>
</dbReference>
<feature type="transmembrane region" description="Helical" evidence="9">
    <location>
        <begin position="9"/>
        <end position="27"/>
    </location>
</feature>
<proteinExistence type="predicted"/>
<keyword evidence="12" id="KW-1185">Reference proteome</keyword>
<keyword evidence="8" id="KW-0175">Coiled coil</keyword>
<accession>N9WHQ3</accession>
<dbReference type="AlphaFoldDB" id="N9WHQ3"/>
<dbReference type="CDD" id="cd00082">
    <property type="entry name" value="HisKA"/>
    <property type="match status" value="1"/>
</dbReference>
<dbReference type="GO" id="GO:0016036">
    <property type="term" value="P:cellular response to phosphate starvation"/>
    <property type="evidence" value="ECO:0007669"/>
    <property type="project" value="TreeGrafter"/>
</dbReference>
<dbReference type="SUPFAM" id="SSF47384">
    <property type="entry name" value="Homodimeric domain of signal transducing histidine kinase"/>
    <property type="match status" value="1"/>
</dbReference>
<evidence type="ECO:0000256" key="9">
    <source>
        <dbReference type="SAM" id="Phobius"/>
    </source>
</evidence>
<feature type="coiled-coil region" evidence="8">
    <location>
        <begin position="63"/>
        <end position="90"/>
    </location>
</feature>
<dbReference type="PROSITE" id="PS50109">
    <property type="entry name" value="HIS_KIN"/>
    <property type="match status" value="1"/>
</dbReference>
<sequence length="316" mass="36923">MVKKMSREFIIFIIGVILIGFNIIFYIKIRKEICLFTDRMGFVLDKVLEEEYVDFNLNEETVLSKLESKIKLLQDSVNLKNDEIKKERDNVQKLIGDISHQIKTPLANMKLYTETVLYRDLEKDKRDEFLRRAIDNIEKLDWLMDSLVKSSRLENGIIEIKKEEVNLKEILEKALKDVDSFRKSKNININLECSENIKVYGDNKWLVEGIFNILDNGIKYSENNKSIEIKVIKNEIFTEIIIKDEGRGIESKNINNIFKRFYREEEVYNISGVGIGLYLSREIIEKVNGFIKVQSVKGKGSTFSIFLLNSLNITKL</sequence>
<evidence type="ECO:0000256" key="3">
    <source>
        <dbReference type="ARBA" id="ARBA00012438"/>
    </source>
</evidence>
<evidence type="ECO:0000256" key="5">
    <source>
        <dbReference type="ARBA" id="ARBA00022679"/>
    </source>
</evidence>
<dbReference type="InterPro" id="IPR036890">
    <property type="entry name" value="HATPase_C_sf"/>
</dbReference>
<keyword evidence="7" id="KW-0902">Two-component regulatory system</keyword>
<dbReference type="FunFam" id="3.30.565.10:FF:000006">
    <property type="entry name" value="Sensor histidine kinase WalK"/>
    <property type="match status" value="1"/>
</dbReference>
<evidence type="ECO:0000256" key="7">
    <source>
        <dbReference type="ARBA" id="ARBA00023012"/>
    </source>
</evidence>
<dbReference type="InterPro" id="IPR003661">
    <property type="entry name" value="HisK_dim/P_dom"/>
</dbReference>
<evidence type="ECO:0000256" key="4">
    <source>
        <dbReference type="ARBA" id="ARBA00022553"/>
    </source>
</evidence>
<keyword evidence="9" id="KW-0472">Membrane</keyword>
<dbReference type="GO" id="GO:0005886">
    <property type="term" value="C:plasma membrane"/>
    <property type="evidence" value="ECO:0007669"/>
    <property type="project" value="TreeGrafter"/>
</dbReference>
<dbReference type="InterPro" id="IPR050351">
    <property type="entry name" value="BphY/WalK/GraS-like"/>
</dbReference>
<keyword evidence="4" id="KW-0597">Phosphoprotein</keyword>
<dbReference type="PANTHER" id="PTHR45453:SF1">
    <property type="entry name" value="PHOSPHATE REGULON SENSOR PROTEIN PHOR"/>
    <property type="match status" value="1"/>
</dbReference>
<feature type="domain" description="Histidine kinase" evidence="10">
    <location>
        <begin position="97"/>
        <end position="311"/>
    </location>
</feature>
<comment type="catalytic activity">
    <reaction evidence="1">
        <text>ATP + protein L-histidine = ADP + protein N-phospho-L-histidine.</text>
        <dbReference type="EC" id="2.7.13.3"/>
    </reaction>
</comment>
<keyword evidence="5" id="KW-0808">Transferase</keyword>
<dbReference type="PRINTS" id="PR00344">
    <property type="entry name" value="BCTRLSENSOR"/>
</dbReference>
<name>N9WHQ3_9CLOT</name>
<evidence type="ECO:0000259" key="10">
    <source>
        <dbReference type="PROSITE" id="PS50109"/>
    </source>
</evidence>
<evidence type="ECO:0000256" key="6">
    <source>
        <dbReference type="ARBA" id="ARBA00022777"/>
    </source>
</evidence>
<organism evidence="11 12">
    <name type="scientific">Clostridium thermobutyricum</name>
    <dbReference type="NCBI Taxonomy" id="29372"/>
    <lineage>
        <taxon>Bacteria</taxon>
        <taxon>Bacillati</taxon>
        <taxon>Bacillota</taxon>
        <taxon>Clostridia</taxon>
        <taxon>Eubacteriales</taxon>
        <taxon>Clostridiaceae</taxon>
        <taxon>Clostridium</taxon>
    </lineage>
</organism>
<dbReference type="Gene3D" id="1.10.287.130">
    <property type="match status" value="1"/>
</dbReference>
<evidence type="ECO:0000256" key="1">
    <source>
        <dbReference type="ARBA" id="ARBA00000085"/>
    </source>
</evidence>
<dbReference type="SMART" id="SM00387">
    <property type="entry name" value="HATPase_c"/>
    <property type="match status" value="1"/>
</dbReference>
<evidence type="ECO:0000313" key="12">
    <source>
        <dbReference type="Proteomes" id="UP000013097"/>
    </source>
</evidence>
<evidence type="ECO:0000256" key="2">
    <source>
        <dbReference type="ARBA" id="ARBA00004370"/>
    </source>
</evidence>
<dbReference type="Proteomes" id="UP000013097">
    <property type="component" value="Unassembled WGS sequence"/>
</dbReference>
<reference evidence="11 12" key="1">
    <citation type="submission" date="2013-01" db="EMBL/GenBank/DDBJ databases">
        <title>The Genome Sequence of Clostridium colicanis 209318.</title>
        <authorList>
            <consortium name="The Broad Institute Genome Sequencing Platform"/>
            <person name="Earl A."/>
            <person name="Ward D."/>
            <person name="Feldgarden M."/>
            <person name="Gevers D."/>
            <person name="Courvalin P."/>
            <person name="Lambert T."/>
            <person name="Walker B."/>
            <person name="Young S.K."/>
            <person name="Zeng Q."/>
            <person name="Gargeya S."/>
            <person name="Fitzgerald M."/>
            <person name="Haas B."/>
            <person name="Abouelleil A."/>
            <person name="Alvarado L."/>
            <person name="Arachchi H.M."/>
            <person name="Berlin A.M."/>
            <person name="Chapman S.B."/>
            <person name="Dewar J."/>
            <person name="Goldberg J."/>
            <person name="Griggs A."/>
            <person name="Gujja S."/>
            <person name="Hansen M."/>
            <person name="Howarth C."/>
            <person name="Imamovic A."/>
            <person name="Larimer J."/>
            <person name="McCowan C."/>
            <person name="Murphy C."/>
            <person name="Neiman D."/>
            <person name="Pearson M."/>
            <person name="Priest M."/>
            <person name="Roberts A."/>
            <person name="Saif S."/>
            <person name="Shea T."/>
            <person name="Sisk P."/>
            <person name="Sykes S."/>
            <person name="Wortman J."/>
            <person name="Nusbaum C."/>
            <person name="Birren B."/>
        </authorList>
    </citation>
    <scope>NUCLEOTIDE SEQUENCE [LARGE SCALE GENOMIC DNA]</scope>
    <source>
        <strain evidence="11 12">209318</strain>
    </source>
</reference>
<dbReference type="EC" id="2.7.13.3" evidence="3"/>
<dbReference type="GO" id="GO:0000155">
    <property type="term" value="F:phosphorelay sensor kinase activity"/>
    <property type="evidence" value="ECO:0007669"/>
    <property type="project" value="InterPro"/>
</dbReference>
<dbReference type="InterPro" id="IPR036097">
    <property type="entry name" value="HisK_dim/P_sf"/>
</dbReference>
<dbReference type="eggNOG" id="COG2205">
    <property type="taxonomic scope" value="Bacteria"/>
</dbReference>
<dbReference type="EMBL" id="AGYT01000008">
    <property type="protein sequence ID" value="ENZ02425.1"/>
    <property type="molecule type" value="Genomic_DNA"/>
</dbReference>
<comment type="subcellular location">
    <subcellularLocation>
        <location evidence="2">Membrane</location>
    </subcellularLocation>
</comment>
<protein>
    <recommendedName>
        <fullName evidence="3">histidine kinase</fullName>
        <ecNumber evidence="3">2.7.13.3</ecNumber>
    </recommendedName>
</protein>